<feature type="domain" description="WW" evidence="16">
    <location>
        <begin position="1217"/>
        <end position="1250"/>
    </location>
</feature>
<evidence type="ECO:0000256" key="7">
    <source>
        <dbReference type="ARBA" id="ARBA00022679"/>
    </source>
</evidence>
<dbReference type="InterPro" id="IPR000569">
    <property type="entry name" value="HECT_dom"/>
</dbReference>
<dbReference type="GO" id="GO:0019871">
    <property type="term" value="F:sodium channel inhibitor activity"/>
    <property type="evidence" value="ECO:0007669"/>
    <property type="project" value="TreeGrafter"/>
</dbReference>
<keyword evidence="5" id="KW-0963">Cytoplasm</keyword>
<dbReference type="GO" id="GO:0005737">
    <property type="term" value="C:cytoplasm"/>
    <property type="evidence" value="ECO:0007669"/>
    <property type="project" value="UniProtKB-SubCell"/>
</dbReference>
<accession>A0A834JN42</accession>
<keyword evidence="6" id="KW-0597">Phosphoprotein</keyword>
<feature type="compositionally biased region" description="Basic and acidic residues" evidence="14">
    <location>
        <begin position="1152"/>
        <end position="1164"/>
    </location>
</feature>
<dbReference type="InterPro" id="IPR036020">
    <property type="entry name" value="WW_dom_sf"/>
</dbReference>
<feature type="compositionally biased region" description="Basic and acidic residues" evidence="14">
    <location>
        <begin position="1122"/>
        <end position="1131"/>
    </location>
</feature>
<dbReference type="Gene3D" id="2.60.40.150">
    <property type="entry name" value="C2 domain"/>
    <property type="match status" value="1"/>
</dbReference>
<dbReference type="InterPro" id="IPR001202">
    <property type="entry name" value="WW_dom"/>
</dbReference>
<dbReference type="GO" id="GO:0007219">
    <property type="term" value="P:Notch signaling pathway"/>
    <property type="evidence" value="ECO:0007669"/>
    <property type="project" value="UniProtKB-KW"/>
</dbReference>
<dbReference type="GO" id="GO:0008586">
    <property type="term" value="P:imaginal disc-derived wing vein morphogenesis"/>
    <property type="evidence" value="ECO:0007669"/>
    <property type="project" value="UniProtKB-ARBA"/>
</dbReference>
<gene>
    <name evidence="18" type="ORF">HZH68_011261</name>
</gene>
<evidence type="ECO:0000256" key="13">
    <source>
        <dbReference type="PROSITE-ProRule" id="PRU00104"/>
    </source>
</evidence>
<feature type="domain" description="WW" evidence="16">
    <location>
        <begin position="1062"/>
        <end position="1095"/>
    </location>
</feature>
<evidence type="ECO:0000313" key="18">
    <source>
        <dbReference type="EMBL" id="KAF7391718.1"/>
    </source>
</evidence>
<dbReference type="CDD" id="cd00201">
    <property type="entry name" value="WW"/>
    <property type="match status" value="3"/>
</dbReference>
<dbReference type="GO" id="GO:0031623">
    <property type="term" value="P:receptor internalization"/>
    <property type="evidence" value="ECO:0007669"/>
    <property type="project" value="UniProtKB-ARBA"/>
</dbReference>
<dbReference type="UniPathway" id="UPA00143"/>
<dbReference type="GO" id="GO:0005112">
    <property type="term" value="F:Notch binding"/>
    <property type="evidence" value="ECO:0007669"/>
    <property type="project" value="UniProtKB-ARBA"/>
</dbReference>
<feature type="domain" description="WW" evidence="16">
    <location>
        <begin position="1274"/>
        <end position="1307"/>
    </location>
</feature>
<dbReference type="SMART" id="SM00456">
    <property type="entry name" value="WW"/>
    <property type="match status" value="3"/>
</dbReference>
<evidence type="ECO:0000259" key="17">
    <source>
        <dbReference type="PROSITE" id="PS50237"/>
    </source>
</evidence>
<dbReference type="GO" id="GO:0042176">
    <property type="term" value="P:regulation of protein catabolic process"/>
    <property type="evidence" value="ECO:0007669"/>
    <property type="project" value="UniProtKB-ARBA"/>
</dbReference>
<dbReference type="Pfam" id="PF00632">
    <property type="entry name" value="HECT"/>
    <property type="match status" value="1"/>
</dbReference>
<feature type="region of interest" description="Disordered" evidence="14">
    <location>
        <begin position="145"/>
        <end position="217"/>
    </location>
</feature>
<dbReference type="PROSITE" id="PS50020">
    <property type="entry name" value="WW_DOMAIN_2"/>
    <property type="match status" value="3"/>
</dbReference>
<dbReference type="GO" id="GO:0061630">
    <property type="term" value="F:ubiquitin protein ligase activity"/>
    <property type="evidence" value="ECO:0007669"/>
    <property type="project" value="UniProtKB-EC"/>
</dbReference>
<feature type="active site" description="Glycyl thioester intermediate" evidence="13">
    <location>
        <position position="1668"/>
    </location>
</feature>
<keyword evidence="9 13" id="KW-0833">Ubl conjugation pathway</keyword>
<dbReference type="CDD" id="cd00078">
    <property type="entry name" value="HECTc"/>
    <property type="match status" value="1"/>
</dbReference>
<name>A0A834JN42_VESGE</name>
<dbReference type="GO" id="GO:0006511">
    <property type="term" value="P:ubiquitin-dependent protein catabolic process"/>
    <property type="evidence" value="ECO:0007669"/>
    <property type="project" value="TreeGrafter"/>
</dbReference>
<dbReference type="CDD" id="cd04033">
    <property type="entry name" value="C2_NEDD4_NEDD4L"/>
    <property type="match status" value="1"/>
</dbReference>
<keyword evidence="19" id="KW-1185">Reference proteome</keyword>
<comment type="pathway">
    <text evidence="3">Protein modification; protein ubiquitination.</text>
</comment>
<dbReference type="PROSITE" id="PS50004">
    <property type="entry name" value="C2"/>
    <property type="match status" value="1"/>
</dbReference>
<sequence length="1701" mass="196339">MKPENHIKENVDKIDINNAEDECKFHECKIYTGWQHEWISPKRLNRIHPIKIREVVRGPFYSPKLLKISPLVSISSCEGSCNTTRYRKTYGGIPDPWKECLAIRGYCSKEKYDQILKSSCVSRCMRFWITETVWKKMGLPFIQGIPDPNKDSSDIQISKSPSKQEKDLKSEDSKSLLNSSEKTVVEKNSIPSNAIPPSNLIDTSEQETTENEKLKQPEEHAEEVLDMENHKNHSKKNSLVKKLNGNNYVNSKYELISCKHNNISKPKETKFIQVHYSPSLNVGTQTSLERLHRVACQHSSFQTFLKIARKAILPRKMYKNLKEKWARRRCRPVLQHQSRYFPSRVASCHCMQVTKKDFPNKITKKPSDKSTSDRIGNNYCPHCKTYVLKSKTSDYRSCGLIRDRNGKKTREDTSLTSYKCCREKIQKPLRENVTTQTELMTQRMNGNDLRLICSRCNYPYFKAEMGNAINTPTDRMIEHRIFKCVSNTYDNANHHFQGKFEDENKSKVPVLRLISKQDGSNFNDSMKYEHVKDIKKNGQKKIRENNKETNSRTERNRKTYDQNDHTKEKNLNFSTGTQEPMILDNDVNVNISERSKNANCTKATSVMSSNCLDRLNETLTTPNKNKISSINKFQITSADQNFYDKFPVLTGDHEKNTYSKMNSRKIKDKQEEILSHRKDGDVISSTIKHGPNRTGSKVCSFKNLKNSNDIREREDLHENKRNCMTERSYNRYREESTRYKDCNPISNTSIERNEFTKSSPLRDKSQVICQKEVFTECNSCVENDNNLIDDMISYSPMNDVNVKKKINENVDNKSTSMTGFNFDPDVEPSVPRRRAYTWNSQHRSTSRITDLTSRAGRLSLTDNVENVYGYKPTAGIDGDSRDEGTRKLRLKVIAGHHLAKKDIFGASDPYVRVDLNTINGDQTVDSALTKTKKKTLNPIWEEEFIFRVKPVDHKLVLQVFDENRLTRDDFLGMVELTLLNLPKEQEGRTIPARIYILRPRSNHSSQRSRVKGTLEIYHAYISDSTTTENEDGDASDSGGWELVQPENNSPVEQASEIHMVNGPLPPGWEERQDANGRTYYVNHIARFTQWERPTDTNTSTTGNITEQRNLDTAATEFQRRFHISADEENRHRSSVINQDGEVLREEDEDSEARDSEGRIHREGGIGDTSSESGHSVDLRGYQSECEDQSDSVDSPAGSRRSSEQIDSPKPTLPVCEEGLPPGWGMQIAPNGRVFFIDHNERATTWIDPRTGRPSSIPNHIAPSTTPRSDLDQLGPLPEGWEERVHTDGRIFFIDHNTRTTQWEDPRMSNPQIAGPAVPYSRDYKRKYEYLKSQLRKPNNVPNKFEIKVGRNNILEDSYRIISSVNRVEILKTKLWVEFEGEVGLDYGGLAREWFFLLSKEMFNPYYGLFEYSATDNYTLQINPFSGVCNEEHLNYFKFIGRIAGMAVYHGKLLDAFFIRPFYKMMLGKPIDLKDMESVDSEYYNSLLWIKENDPSELELTFSVDEESFGHTSQRELKPDGANISLTDENKDEYISLVIQWRFVSRVQEQMNAFLEGFNALIPPTLVKIFDEHELELLMCGIQHIDVKDWKQNTLYKGDYHANHIVVQWFWRVVLSFTNEMRSRLLQFVTGTSRVPMNGFKELYGSNGPQLFTIEKWGTPDNYPRAHTCFNRIDLPPYESYQQLRDKLIKAIEGSQGFAGVD</sequence>
<feature type="domain" description="C2" evidence="15">
    <location>
        <begin position="868"/>
        <end position="991"/>
    </location>
</feature>
<protein>
    <recommendedName>
        <fullName evidence="4">HECT-type E3 ubiquitin transferase</fullName>
        <ecNumber evidence="4">2.3.2.26</ecNumber>
    </recommendedName>
    <alternativeName>
        <fullName evidence="12">HECT-type E3 ubiquitin transferase NEDD4</fullName>
    </alternativeName>
</protein>
<keyword evidence="10" id="KW-0832">Ubl conjugation</keyword>
<evidence type="ECO:0000259" key="15">
    <source>
        <dbReference type="PROSITE" id="PS50004"/>
    </source>
</evidence>
<dbReference type="SUPFAM" id="SSF49562">
    <property type="entry name" value="C2 domain (Calcium/lipid-binding domain, CaLB)"/>
    <property type="match status" value="1"/>
</dbReference>
<feature type="region of interest" description="Disordered" evidence="14">
    <location>
        <begin position="522"/>
        <end position="572"/>
    </location>
</feature>
<dbReference type="Gene3D" id="3.90.1750.10">
    <property type="entry name" value="Hect, E3 ligase catalytic domains"/>
    <property type="match status" value="1"/>
</dbReference>
<dbReference type="SMART" id="SM00119">
    <property type="entry name" value="HECTc"/>
    <property type="match status" value="1"/>
</dbReference>
<feature type="compositionally biased region" description="Basic and acidic residues" evidence="14">
    <location>
        <begin position="162"/>
        <end position="174"/>
    </location>
</feature>
<dbReference type="SUPFAM" id="SSF51045">
    <property type="entry name" value="WW domain"/>
    <property type="match status" value="3"/>
</dbReference>
<dbReference type="InterPro" id="IPR035892">
    <property type="entry name" value="C2_domain_sf"/>
</dbReference>
<dbReference type="Pfam" id="PF00397">
    <property type="entry name" value="WW"/>
    <property type="match status" value="3"/>
</dbReference>
<dbReference type="FunFam" id="3.30.2160.10:FF:000001">
    <property type="entry name" value="E3 ubiquitin-protein ligase NEDD4-like"/>
    <property type="match status" value="1"/>
</dbReference>
<comment type="catalytic activity">
    <reaction evidence="1">
        <text>S-ubiquitinyl-[E2 ubiquitin-conjugating enzyme]-L-cysteine + [acceptor protein]-L-lysine = [E2 ubiquitin-conjugating enzyme]-L-cysteine + N(6)-ubiquitinyl-[acceptor protein]-L-lysine.</text>
        <dbReference type="EC" id="2.3.2.26"/>
    </reaction>
</comment>
<dbReference type="PROSITE" id="PS01159">
    <property type="entry name" value="WW_DOMAIN_1"/>
    <property type="match status" value="3"/>
</dbReference>
<keyword evidence="11" id="KW-0914">Notch signaling pathway</keyword>
<dbReference type="Gene3D" id="3.30.2160.10">
    <property type="entry name" value="Hect, E3 ligase catalytic domain"/>
    <property type="match status" value="1"/>
</dbReference>
<proteinExistence type="predicted"/>
<dbReference type="GO" id="GO:0016567">
    <property type="term" value="P:protein ubiquitination"/>
    <property type="evidence" value="ECO:0007669"/>
    <property type="project" value="UniProtKB-UniPathway"/>
</dbReference>
<dbReference type="GO" id="GO:0045879">
    <property type="term" value="P:negative regulation of smoothened signaling pathway"/>
    <property type="evidence" value="ECO:0007669"/>
    <property type="project" value="UniProtKB-ARBA"/>
</dbReference>
<keyword evidence="7" id="KW-0808">Transferase</keyword>
<evidence type="ECO:0000259" key="16">
    <source>
        <dbReference type="PROSITE" id="PS50020"/>
    </source>
</evidence>
<evidence type="ECO:0000256" key="8">
    <source>
        <dbReference type="ARBA" id="ARBA00022737"/>
    </source>
</evidence>
<comment type="subcellular location">
    <subcellularLocation>
        <location evidence="2">Cytoplasm</location>
    </subcellularLocation>
</comment>
<evidence type="ECO:0000313" key="19">
    <source>
        <dbReference type="Proteomes" id="UP000617340"/>
    </source>
</evidence>
<dbReference type="Pfam" id="PF00168">
    <property type="entry name" value="C2"/>
    <property type="match status" value="1"/>
</dbReference>
<feature type="compositionally biased region" description="Basic and acidic residues" evidence="14">
    <location>
        <begin position="526"/>
        <end position="570"/>
    </location>
</feature>
<comment type="caution">
    <text evidence="18">The sequence shown here is derived from an EMBL/GenBank/DDBJ whole genome shotgun (WGS) entry which is preliminary data.</text>
</comment>
<dbReference type="GO" id="GO:0045202">
    <property type="term" value="C:synapse"/>
    <property type="evidence" value="ECO:0007669"/>
    <property type="project" value="UniProtKB-ARBA"/>
</dbReference>
<dbReference type="SUPFAM" id="SSF56204">
    <property type="entry name" value="Hect, E3 ligase catalytic domain"/>
    <property type="match status" value="1"/>
</dbReference>
<evidence type="ECO:0000256" key="1">
    <source>
        <dbReference type="ARBA" id="ARBA00000885"/>
    </source>
</evidence>
<evidence type="ECO:0000256" key="2">
    <source>
        <dbReference type="ARBA" id="ARBA00004496"/>
    </source>
</evidence>
<evidence type="ECO:0000256" key="10">
    <source>
        <dbReference type="ARBA" id="ARBA00022843"/>
    </source>
</evidence>
<dbReference type="InterPro" id="IPR000008">
    <property type="entry name" value="C2_dom"/>
</dbReference>
<dbReference type="InterPro" id="IPR035983">
    <property type="entry name" value="Hect_E3_ubiquitin_ligase"/>
</dbReference>
<feature type="region of interest" description="Disordered" evidence="14">
    <location>
        <begin position="1122"/>
        <end position="1216"/>
    </location>
</feature>
<dbReference type="FunFam" id="2.20.70.10:FF:000037">
    <property type="entry name" value="E3 ubiquitin-protein ligase nedd-4"/>
    <property type="match status" value="1"/>
</dbReference>
<feature type="domain" description="HECT" evidence="17">
    <location>
        <begin position="1366"/>
        <end position="1700"/>
    </location>
</feature>
<feature type="region of interest" description="Disordered" evidence="14">
    <location>
        <begin position="1245"/>
        <end position="1272"/>
    </location>
</feature>
<dbReference type="PANTHER" id="PTHR11254:SF440">
    <property type="entry name" value="E3 UBIQUITIN-PROTEIN LIGASE NEDD-4"/>
    <property type="match status" value="1"/>
</dbReference>
<dbReference type="Gene3D" id="3.30.2410.10">
    <property type="entry name" value="Hect, E3 ligase catalytic domain"/>
    <property type="match status" value="1"/>
</dbReference>
<evidence type="ECO:0000256" key="9">
    <source>
        <dbReference type="ARBA" id="ARBA00022786"/>
    </source>
</evidence>
<dbReference type="GO" id="GO:0048260">
    <property type="term" value="P:positive regulation of receptor-mediated endocytosis"/>
    <property type="evidence" value="ECO:0007669"/>
    <property type="project" value="UniProtKB-ARBA"/>
</dbReference>
<dbReference type="PROSITE" id="PS50237">
    <property type="entry name" value="HECT"/>
    <property type="match status" value="1"/>
</dbReference>
<dbReference type="SMART" id="SM00239">
    <property type="entry name" value="C2"/>
    <property type="match status" value="1"/>
</dbReference>
<feature type="compositionally biased region" description="Polar residues" evidence="14">
    <location>
        <begin position="1252"/>
        <end position="1267"/>
    </location>
</feature>
<dbReference type="FunFam" id="3.30.2410.10:FF:000001">
    <property type="entry name" value="E3 ubiquitin-protein ligase NEDD4-like"/>
    <property type="match status" value="1"/>
</dbReference>
<dbReference type="Proteomes" id="UP000617340">
    <property type="component" value="Unassembled WGS sequence"/>
</dbReference>
<dbReference type="GO" id="GO:0045746">
    <property type="term" value="P:negative regulation of Notch signaling pathway"/>
    <property type="evidence" value="ECO:0007669"/>
    <property type="project" value="UniProtKB-ARBA"/>
</dbReference>
<evidence type="ECO:0000256" key="6">
    <source>
        <dbReference type="ARBA" id="ARBA00022553"/>
    </source>
</evidence>
<dbReference type="Gene3D" id="2.20.70.10">
    <property type="match status" value="2"/>
</dbReference>
<dbReference type="FunFam" id="3.90.1750.10:FF:000026">
    <property type="entry name" value="E3 ubiquitin-protein ligase HACE1"/>
    <property type="match status" value="1"/>
</dbReference>
<dbReference type="EMBL" id="JACSDZ010000011">
    <property type="protein sequence ID" value="KAF7391718.1"/>
    <property type="molecule type" value="Genomic_DNA"/>
</dbReference>
<evidence type="ECO:0000256" key="3">
    <source>
        <dbReference type="ARBA" id="ARBA00004906"/>
    </source>
</evidence>
<keyword evidence="8" id="KW-0677">Repeat</keyword>
<dbReference type="PANTHER" id="PTHR11254">
    <property type="entry name" value="HECT DOMAIN UBIQUITIN-PROTEIN LIGASE"/>
    <property type="match status" value="1"/>
</dbReference>
<evidence type="ECO:0000256" key="14">
    <source>
        <dbReference type="SAM" id="MobiDB-lite"/>
    </source>
</evidence>
<dbReference type="InterPro" id="IPR050409">
    <property type="entry name" value="E3_ubiq-protein_ligase"/>
</dbReference>
<organism evidence="18 19">
    <name type="scientific">Vespula germanica</name>
    <name type="common">German yellow jacket</name>
    <name type="synonym">Paravespula germanica</name>
    <dbReference type="NCBI Taxonomy" id="30212"/>
    <lineage>
        <taxon>Eukaryota</taxon>
        <taxon>Metazoa</taxon>
        <taxon>Ecdysozoa</taxon>
        <taxon>Arthropoda</taxon>
        <taxon>Hexapoda</taxon>
        <taxon>Insecta</taxon>
        <taxon>Pterygota</taxon>
        <taxon>Neoptera</taxon>
        <taxon>Endopterygota</taxon>
        <taxon>Hymenoptera</taxon>
        <taxon>Apocrita</taxon>
        <taxon>Aculeata</taxon>
        <taxon>Vespoidea</taxon>
        <taxon>Vespidae</taxon>
        <taxon>Vespinae</taxon>
        <taxon>Vespula</taxon>
    </lineage>
</organism>
<dbReference type="FunFam" id="3.90.1750.10:FF:000001">
    <property type="entry name" value="E3 ubiquitin-protein ligase NEDD4-like"/>
    <property type="match status" value="1"/>
</dbReference>
<dbReference type="GO" id="GO:0048814">
    <property type="term" value="P:regulation of dendrite morphogenesis"/>
    <property type="evidence" value="ECO:0007669"/>
    <property type="project" value="TreeGrafter"/>
</dbReference>
<dbReference type="FunFam" id="2.20.70.10:FF:000005">
    <property type="entry name" value="E3 ubiquitin-protein ligase"/>
    <property type="match status" value="1"/>
</dbReference>
<evidence type="ECO:0000256" key="4">
    <source>
        <dbReference type="ARBA" id="ARBA00012485"/>
    </source>
</evidence>
<feature type="compositionally biased region" description="Polar residues" evidence="14">
    <location>
        <begin position="189"/>
        <end position="203"/>
    </location>
</feature>
<dbReference type="FunFam" id="2.60.40.150:FF:000096">
    <property type="entry name" value="E3 ubiquitin-protein ligase Nedd-4"/>
    <property type="match status" value="1"/>
</dbReference>
<reference evidence="18" key="1">
    <citation type="journal article" date="2020" name="G3 (Bethesda)">
        <title>High-Quality Assemblies for Three Invasive Social Wasps from the &lt;i&gt;Vespula&lt;/i&gt; Genus.</title>
        <authorList>
            <person name="Harrop T.W.R."/>
            <person name="Guhlin J."/>
            <person name="McLaughlin G.M."/>
            <person name="Permina E."/>
            <person name="Stockwell P."/>
            <person name="Gilligan J."/>
            <person name="Le Lec M.F."/>
            <person name="Gruber M.A.M."/>
            <person name="Quinn O."/>
            <person name="Lovegrove M."/>
            <person name="Duncan E.J."/>
            <person name="Remnant E.J."/>
            <person name="Van Eeckhoven J."/>
            <person name="Graham B."/>
            <person name="Knapp R.A."/>
            <person name="Langford K.W."/>
            <person name="Kronenberg Z."/>
            <person name="Press M.O."/>
            <person name="Eacker S.M."/>
            <person name="Wilson-Rankin E.E."/>
            <person name="Purcell J."/>
            <person name="Lester P.J."/>
            <person name="Dearden P.K."/>
        </authorList>
    </citation>
    <scope>NUCLEOTIDE SEQUENCE</scope>
    <source>
        <strain evidence="18">Linc-1</strain>
    </source>
</reference>
<evidence type="ECO:0000256" key="12">
    <source>
        <dbReference type="ARBA" id="ARBA00082195"/>
    </source>
</evidence>
<evidence type="ECO:0000256" key="5">
    <source>
        <dbReference type="ARBA" id="ARBA00022490"/>
    </source>
</evidence>
<dbReference type="EC" id="2.3.2.26" evidence="4"/>
<evidence type="ECO:0000256" key="11">
    <source>
        <dbReference type="ARBA" id="ARBA00022976"/>
    </source>
</evidence>